<protein>
    <submittedName>
        <fullName evidence="2">PadR family transcriptional regulator</fullName>
    </submittedName>
</protein>
<reference evidence="2" key="1">
    <citation type="submission" date="2021-01" db="EMBL/GenBank/DDBJ databases">
        <title>Whole genome shotgun sequence of Actinoplanes rishiriensis NBRC 108556.</title>
        <authorList>
            <person name="Komaki H."/>
            <person name="Tamura T."/>
        </authorList>
    </citation>
    <scope>NUCLEOTIDE SEQUENCE</scope>
    <source>
        <strain evidence="2">NBRC 108556</strain>
    </source>
</reference>
<dbReference type="InterPro" id="IPR005149">
    <property type="entry name" value="Tscrpt_reg_PadR_N"/>
</dbReference>
<dbReference type="Gene3D" id="1.10.10.10">
    <property type="entry name" value="Winged helix-like DNA-binding domain superfamily/Winged helix DNA-binding domain"/>
    <property type="match status" value="1"/>
</dbReference>
<dbReference type="Proteomes" id="UP000636960">
    <property type="component" value="Unassembled WGS sequence"/>
</dbReference>
<dbReference type="SUPFAM" id="SSF46785">
    <property type="entry name" value="Winged helix' DNA-binding domain"/>
    <property type="match status" value="1"/>
</dbReference>
<dbReference type="RefSeq" id="WP_203780800.1">
    <property type="nucleotide sequence ID" value="NZ_BOMV01000013.1"/>
</dbReference>
<feature type="domain" description="Transcription regulator PadR N-terminal" evidence="1">
    <location>
        <begin position="7"/>
        <end position="80"/>
    </location>
</feature>
<dbReference type="InterPro" id="IPR036390">
    <property type="entry name" value="WH_DNA-bd_sf"/>
</dbReference>
<accession>A0A919JWB5</accession>
<evidence type="ECO:0000259" key="1">
    <source>
        <dbReference type="Pfam" id="PF03551"/>
    </source>
</evidence>
<dbReference type="EMBL" id="BOMV01000013">
    <property type="protein sequence ID" value="GIE94497.1"/>
    <property type="molecule type" value="Genomic_DNA"/>
</dbReference>
<sequence length="174" mass="19751">MTVSYTLLGLLNEADRHGYDLKQSYDRRFGSVRPLRFGQVYRTLAQLERDGLIETVGVEPGSGPDRKRYAITTNGVTDLERWLAEPEDPQPQLQTVLFTKVALALLSGKPADAFLEDQRQRHLAVMRELTAAKRGASQRDTMLIDYQLFHIEADLRWIEHAAGNLDTLATEIRL</sequence>
<proteinExistence type="predicted"/>
<dbReference type="Pfam" id="PF03551">
    <property type="entry name" value="PadR"/>
    <property type="match status" value="1"/>
</dbReference>
<comment type="caution">
    <text evidence="2">The sequence shown here is derived from an EMBL/GenBank/DDBJ whole genome shotgun (WGS) entry which is preliminary data.</text>
</comment>
<organism evidence="2 3">
    <name type="scientific">Paractinoplanes rishiriensis</name>
    <dbReference type="NCBI Taxonomy" id="1050105"/>
    <lineage>
        <taxon>Bacteria</taxon>
        <taxon>Bacillati</taxon>
        <taxon>Actinomycetota</taxon>
        <taxon>Actinomycetes</taxon>
        <taxon>Micromonosporales</taxon>
        <taxon>Micromonosporaceae</taxon>
        <taxon>Paractinoplanes</taxon>
    </lineage>
</organism>
<dbReference type="AlphaFoldDB" id="A0A919JWB5"/>
<dbReference type="InterPro" id="IPR036388">
    <property type="entry name" value="WH-like_DNA-bd_sf"/>
</dbReference>
<evidence type="ECO:0000313" key="2">
    <source>
        <dbReference type="EMBL" id="GIE94497.1"/>
    </source>
</evidence>
<keyword evidence="3" id="KW-1185">Reference proteome</keyword>
<gene>
    <name evidence="2" type="ORF">Ari01nite_19620</name>
</gene>
<dbReference type="PANTHER" id="PTHR43252:SF6">
    <property type="entry name" value="NEGATIVE TRANSCRIPTION REGULATOR PADR"/>
    <property type="match status" value="1"/>
</dbReference>
<name>A0A919JWB5_9ACTN</name>
<evidence type="ECO:0000313" key="3">
    <source>
        <dbReference type="Proteomes" id="UP000636960"/>
    </source>
</evidence>
<dbReference type="PANTHER" id="PTHR43252">
    <property type="entry name" value="TRANSCRIPTIONAL REGULATOR YQJI"/>
    <property type="match status" value="1"/>
</dbReference>